<organism evidence="5 6">
    <name type="scientific">Cellulomonas iranensis</name>
    <dbReference type="NCBI Taxonomy" id="76862"/>
    <lineage>
        <taxon>Bacteria</taxon>
        <taxon>Bacillati</taxon>
        <taxon>Actinomycetota</taxon>
        <taxon>Actinomycetes</taxon>
        <taxon>Micrococcales</taxon>
        <taxon>Cellulomonadaceae</taxon>
        <taxon>Cellulomonas</taxon>
    </lineage>
</organism>
<feature type="domain" description="CshA" evidence="4">
    <location>
        <begin position="824"/>
        <end position="899"/>
    </location>
</feature>
<dbReference type="InterPro" id="IPR026395">
    <property type="entry name" value="CshA_fibril"/>
</dbReference>
<reference evidence="5 6" key="1">
    <citation type="submission" date="2023-07" db="EMBL/GenBank/DDBJ databases">
        <title>Sequencing the genomes of 1000 actinobacteria strains.</title>
        <authorList>
            <person name="Klenk H.-P."/>
        </authorList>
    </citation>
    <scope>NUCLEOTIDE SEQUENCE [LARGE SCALE GENOMIC DNA]</scope>
    <source>
        <strain evidence="5 6">DSM 14785</strain>
    </source>
</reference>
<gene>
    <name evidence="5" type="ORF">JO380_001526</name>
</gene>
<dbReference type="RefSeq" id="WP_307416260.1">
    <property type="nucleotide sequence ID" value="NZ_JAUSVM010000001.1"/>
</dbReference>
<feature type="compositionally biased region" description="Gly residues" evidence="1">
    <location>
        <begin position="247"/>
        <end position="256"/>
    </location>
</feature>
<dbReference type="NCBIfam" id="TIGR04225">
    <property type="entry name" value="CshA_fibril_rpt"/>
    <property type="match status" value="5"/>
</dbReference>
<proteinExistence type="predicted"/>
<protein>
    <submittedName>
        <fullName evidence="5">Repeat protein (TIGR01451 family)</fullName>
    </submittedName>
</protein>
<feature type="domain" description="CshA" evidence="4">
    <location>
        <begin position="627"/>
        <end position="699"/>
    </location>
</feature>
<dbReference type="InterPro" id="IPR001434">
    <property type="entry name" value="OmcB-like_DUF11"/>
</dbReference>
<keyword evidence="2" id="KW-0812">Transmembrane</keyword>
<evidence type="ECO:0000256" key="2">
    <source>
        <dbReference type="SAM" id="Phobius"/>
    </source>
</evidence>
<dbReference type="InterPro" id="IPR047589">
    <property type="entry name" value="DUF11_rpt"/>
</dbReference>
<feature type="domain" description="CshA" evidence="4">
    <location>
        <begin position="726"/>
        <end position="803"/>
    </location>
</feature>
<keyword evidence="2" id="KW-0472">Membrane</keyword>
<dbReference type="NCBIfam" id="TIGR01451">
    <property type="entry name" value="B_ant_repeat"/>
    <property type="match status" value="1"/>
</dbReference>
<evidence type="ECO:0000313" key="5">
    <source>
        <dbReference type="EMBL" id="MDQ0425145.1"/>
    </source>
</evidence>
<dbReference type="Proteomes" id="UP001240250">
    <property type="component" value="Unassembled WGS sequence"/>
</dbReference>
<feature type="compositionally biased region" description="Gly residues" evidence="1">
    <location>
        <begin position="214"/>
        <end position="236"/>
    </location>
</feature>
<evidence type="ECO:0000313" key="6">
    <source>
        <dbReference type="Proteomes" id="UP001240250"/>
    </source>
</evidence>
<dbReference type="Pfam" id="PF01345">
    <property type="entry name" value="DUF11"/>
    <property type="match status" value="1"/>
</dbReference>
<evidence type="ECO:0000256" key="1">
    <source>
        <dbReference type="SAM" id="MobiDB-lite"/>
    </source>
</evidence>
<accession>A0ABU0GID9</accession>
<keyword evidence="6" id="KW-1185">Reference proteome</keyword>
<evidence type="ECO:0000259" key="4">
    <source>
        <dbReference type="Pfam" id="PF19076"/>
    </source>
</evidence>
<keyword evidence="2" id="KW-1133">Transmembrane helix</keyword>
<feature type="region of interest" description="Disordered" evidence="1">
    <location>
        <begin position="1"/>
        <end position="24"/>
    </location>
</feature>
<feature type="region of interest" description="Disordered" evidence="1">
    <location>
        <begin position="191"/>
        <end position="262"/>
    </location>
</feature>
<feature type="domain" description="DUF11" evidence="3">
    <location>
        <begin position="341"/>
        <end position="492"/>
    </location>
</feature>
<feature type="transmembrane region" description="Helical" evidence="2">
    <location>
        <begin position="1032"/>
        <end position="1054"/>
    </location>
</feature>
<feature type="domain" description="CshA" evidence="4">
    <location>
        <begin position="505"/>
        <end position="599"/>
    </location>
</feature>
<feature type="domain" description="CshA" evidence="4">
    <location>
        <begin position="918"/>
        <end position="997"/>
    </location>
</feature>
<sequence length="1060" mass="103433">MPLRQPPARTARHAQATRPRHGRTATTTLTVLGLALGGGLGLVLPAPASADPGPAAATSAFAVGDTVAGTVPDGVCSVVATVVGGAGGRSAAGGVGSNGAGAAITATFDVLPGTAFSGSVGGGGRANVRAAGGAGGVGGGGAGGTAAEEHGGAGGGGLSLLRLGGTDDDAIAVLAGGGGGSGGGHSVTTDGFGGDAGLPAAPGQVAPGADGTDGFEGGPTVGGGKGGGTTAPGAGGTHPTASLAGLPGVGRTGGAGAPDPNYDAGGGGGAGVFGAGGGASTAIKNQDNGLTTVAGGGGGGGSSVVAATARDVTSTAAGRQTGTGNGANGSITLDWVECAYDLAVTKTAVVDGAPAASPDLAPVGSTITWTVTVRNAGPQAMTRGDVVVLRDTLPGAGATFASATVTGGGSEQLERGPVVCDATPGAAMPAALTCARPFAPLGGAADGVRGLDVDETLTVVYTQQVTDAPGTELTNVASVVDRGDQDDNTATSTVTVIGPPVATDDEDRGNRIGDPVTVPVLGNDSAPSGDLDPASVVLWDADRGVSLGTELVVPGEGTWTVDTTTGALTFTPEAGFLVDPTPVAYRVSDTHGQTATAVVVVTYLPEAADDSSLGHAIGSTVTVDVLANDTGDLDAASVRLVDGEERVTRLAVPGEGTWSVDPTTGEVTFTPEDGFLVDPTPVTYEVTDSTGDTVAATVTVGYVPDATDDADLDNPLGTAVTVDVLGNDTGDLDPTTVRLVDGDRQVTTLEVPGQGTWTVDPTTGAVTFTPQDGYVGNPTPVRYVVTDSTGDTTGAQVTVTYQPEATDDARHDNELGRPVVLDPLGNDAGDLDPATLRIVDPATGDRVTTLRVPGEGTWTVDPTTGEVTFTPQDGYDGNPTPQRYEVSDAAGGTTGARLVVTFLPQAADDVDEGNVRGTAVTVDVVGNDRGTLDPTSVRLLDADGEPVTTLVVDGEGTWTVDPATGAVTFTPAAGFGGDPTPVRYRVSDVEGNPTEALVRVTYVDAPAGPTPAPSPTPTASPAPAPDLAVTGWGGWGVAALAGLLLVAGAGALVLRRPTTR</sequence>
<dbReference type="Pfam" id="PF19076">
    <property type="entry name" value="CshA_repeat"/>
    <property type="match status" value="5"/>
</dbReference>
<comment type="caution">
    <text evidence="5">The sequence shown here is derived from an EMBL/GenBank/DDBJ whole genome shotgun (WGS) entry which is preliminary data.</text>
</comment>
<evidence type="ECO:0000259" key="3">
    <source>
        <dbReference type="Pfam" id="PF01345"/>
    </source>
</evidence>
<feature type="region of interest" description="Disordered" evidence="1">
    <location>
        <begin position="498"/>
        <end position="527"/>
    </location>
</feature>
<dbReference type="EMBL" id="JAUSVM010000001">
    <property type="protein sequence ID" value="MDQ0425145.1"/>
    <property type="molecule type" value="Genomic_DNA"/>
</dbReference>
<name>A0ABU0GID9_9CELL</name>